<comment type="caution">
    <text evidence="3">The sequence shown here is derived from an EMBL/GenBank/DDBJ whole genome shotgun (WGS) entry which is preliminary data.</text>
</comment>
<evidence type="ECO:0000256" key="2">
    <source>
        <dbReference type="SAM" id="MobiDB-lite"/>
    </source>
</evidence>
<feature type="compositionally biased region" description="Low complexity" evidence="2">
    <location>
        <begin position="904"/>
        <end position="923"/>
    </location>
</feature>
<feature type="region of interest" description="Disordered" evidence="2">
    <location>
        <begin position="658"/>
        <end position="677"/>
    </location>
</feature>
<feature type="region of interest" description="Disordered" evidence="2">
    <location>
        <begin position="1200"/>
        <end position="1249"/>
    </location>
</feature>
<gene>
    <name evidence="3" type="ORF">TRSC58_02878</name>
</gene>
<dbReference type="AlphaFoldDB" id="A0A061J3D9"/>
<accession>A0A061J3D9</accession>
<sequence length="1249" mass="140140">MFFFFACCVGPQQGVDPSKQAGNGFRGIELDQLARSGPGRRAAVWLCRVTEKHKGGVAPMTDYVTPGRNPHTAAVRTGVGDSGSAGRRVVRSALELLAETASPEILRGQTLSPSAVAPAKFTITYATAPAVSFGVTDSKQQVRQFPSAGKGDSAVTPVTTEEPSTLLFLSPAPVAGGADSAVKKRLFKKKKKSIKLSDSVKKAAVAAVARDMWDPEASTCQNAANNSEHENKVSGGERVALGHGTNGMRDQGVLLSKNEPLFTEEEVQERILVALKAYEARRDAEEESVLQEVGREIESQNERYEKLLKDKQASAEECDVLQAKMEQLAMQCEALQNTIAELHHELQEAQNRASRTEVELCHAHDEKRMTSSELQQELNFEKAQWKLAQEEMQRQIAEFETQLQSRTFEWHELQEATHAKENEQVRLLERLEACQTELEQWQQRHSESQAAVAELQELIGAKEALIRQLHVKLQEAEKAVKRAANATRDEQTQIESRLQSVEEALQQQTDEVRRKVHRVHVLEMELAKAEKVGKARHYAIHEATNRFSAMHSTLEGLVEMLRTSRPIRSCSRGLRDALFPTSEWGDSHLGAAEGRFAREGDTFYGSKWEEVAEEGEEEGKEDVENSIFELVTCKELRDDLRQGRYFSAKMNVPIQQRNTNTERPHGSMPPKALKKNTKEDADEADECGQLRRCHRLCERLLETLRRLHLQHREQMRRQFQQIEARQVEKSKAEITRCQNALAACQTSVEESKQQERLMREECRQRDGEVKRLEAALVEFRAGEQEMKGEHKRLMERMGELQRERGILNLQLEASQQDCVELRERYESACAEAEELRERVRQLENSQRSQEEVMEAKAKALARLARCTEKLKKTEGECQALRDENEALSNKVKSMLLQLQTSRMQQRSKSSAASVRQQSQQQQQEELTALTKEVGALRKLQESAAAMHAKERAEAEVSLNKLAVQKEELRDELVQQRRTLADALGEVELQKQAEVATLRTLISIHHAGGEVLNDTCVDGNSPHRVQQRLFDASPILHTEDNVSTNRGELSILDLRGRVVSLAQRAVLELARLRETMSQRARAEAGDRLESFQAAEQFAWEAAQRSAARRQLCTEDNGVVVSSALPPSQRVGPVLRSISQQKQQQQKQKVQCHSLGTPGRCSLMHQSPSPKLVDRDVIPIGLSPKRHSVSFTAMDAVNRTTRGEQRFSHHCASSSSLASTGGVSRSRSVPGVLDGNSSPVRPPMLRAPSVR</sequence>
<evidence type="ECO:0000256" key="1">
    <source>
        <dbReference type="SAM" id="Coils"/>
    </source>
</evidence>
<dbReference type="Proteomes" id="UP000031737">
    <property type="component" value="Unassembled WGS sequence"/>
</dbReference>
<dbReference type="VEuPathDB" id="TriTrypDB:TRSC58_02878"/>
<feature type="compositionally biased region" description="Low complexity" evidence="2">
    <location>
        <begin position="1208"/>
        <end position="1224"/>
    </location>
</feature>
<proteinExistence type="predicted"/>
<feature type="coiled-coil region" evidence="1">
    <location>
        <begin position="290"/>
        <end position="518"/>
    </location>
</feature>
<organism evidence="3 4">
    <name type="scientific">Trypanosoma rangeli SC58</name>
    <dbReference type="NCBI Taxonomy" id="429131"/>
    <lineage>
        <taxon>Eukaryota</taxon>
        <taxon>Discoba</taxon>
        <taxon>Euglenozoa</taxon>
        <taxon>Kinetoplastea</taxon>
        <taxon>Metakinetoplastina</taxon>
        <taxon>Trypanosomatida</taxon>
        <taxon>Trypanosomatidae</taxon>
        <taxon>Trypanosoma</taxon>
        <taxon>Herpetosoma</taxon>
    </lineage>
</organism>
<evidence type="ECO:0000313" key="4">
    <source>
        <dbReference type="Proteomes" id="UP000031737"/>
    </source>
</evidence>
<reference evidence="3 4" key="1">
    <citation type="submission" date="2013-07" db="EMBL/GenBank/DDBJ databases">
        <authorList>
            <person name="Stoco P.H."/>
            <person name="Wagner G."/>
            <person name="Gerber A."/>
            <person name="Zaha A."/>
            <person name="Thompson C."/>
            <person name="Bartholomeu D.C."/>
            <person name="Luckemeyer D.D."/>
            <person name="Bahia D."/>
            <person name="Loreto E."/>
            <person name="Prestes E.B."/>
            <person name="Lima F.M."/>
            <person name="Rodrigues-Luiz G."/>
            <person name="Vallejo G.A."/>
            <person name="Filho J.F."/>
            <person name="Monteiro K.M."/>
            <person name="Tyler K.M."/>
            <person name="de Almeida L.G."/>
            <person name="Ortiz M.F."/>
            <person name="Siervo M.A."/>
            <person name="de Moraes M.H."/>
            <person name="Cunha O.L."/>
            <person name="Mendonca-Neto R."/>
            <person name="Silva R."/>
            <person name="Teixeira S.M."/>
            <person name="Murta S.M."/>
            <person name="Sincero T.C."/>
            <person name="Mendes T.A."/>
            <person name="Urmenyi T.P."/>
            <person name="Silva V.G."/>
            <person name="da Rocha W.D."/>
            <person name="Andersson B."/>
            <person name="Romanha A.J."/>
            <person name="Steindel M."/>
            <person name="de Vasconcelos A.T."/>
            <person name="Grisard E.C."/>
        </authorList>
    </citation>
    <scope>NUCLEOTIDE SEQUENCE [LARGE SCALE GENOMIC DNA]</scope>
    <source>
        <strain evidence="3 4">SC58</strain>
    </source>
</reference>
<feature type="region of interest" description="Disordered" evidence="2">
    <location>
        <begin position="900"/>
        <end position="925"/>
    </location>
</feature>
<dbReference type="EMBL" id="AUPL01002878">
    <property type="protein sequence ID" value="ESL09399.1"/>
    <property type="molecule type" value="Genomic_DNA"/>
</dbReference>
<protein>
    <submittedName>
        <fullName evidence="3">Uncharacterized protein</fullName>
    </submittedName>
</protein>
<dbReference type="OrthoDB" id="267599at2759"/>
<keyword evidence="4" id="KW-1185">Reference proteome</keyword>
<evidence type="ECO:0000313" key="3">
    <source>
        <dbReference type="EMBL" id="ESL09399.1"/>
    </source>
</evidence>
<keyword evidence="1" id="KW-0175">Coiled coil</keyword>
<name>A0A061J3D9_TRYRA</name>